<protein>
    <submittedName>
        <fullName evidence="1">Uncharacterized protein</fullName>
    </submittedName>
</protein>
<name>A0A1Y0B3F0_9LAMI</name>
<evidence type="ECO:0000313" key="1">
    <source>
        <dbReference type="EMBL" id="ART31914.1"/>
    </source>
</evidence>
<geneLocation type="mitochondrion" evidence="1"/>
<organism evidence="1">
    <name type="scientific">Utricularia reniformis</name>
    <dbReference type="NCBI Taxonomy" id="192314"/>
    <lineage>
        <taxon>Eukaryota</taxon>
        <taxon>Viridiplantae</taxon>
        <taxon>Streptophyta</taxon>
        <taxon>Embryophyta</taxon>
        <taxon>Tracheophyta</taxon>
        <taxon>Spermatophyta</taxon>
        <taxon>Magnoliopsida</taxon>
        <taxon>eudicotyledons</taxon>
        <taxon>Gunneridae</taxon>
        <taxon>Pentapetalae</taxon>
        <taxon>asterids</taxon>
        <taxon>lamiids</taxon>
        <taxon>Lamiales</taxon>
        <taxon>Lentibulariaceae</taxon>
        <taxon>Utricularia</taxon>
    </lineage>
</organism>
<reference evidence="1" key="1">
    <citation type="submission" date="2017-03" db="EMBL/GenBank/DDBJ databases">
        <title>The mitochondrial genome of the carnivorous plant Utricularia reniformis (Lentibulariaceae): structure, comparative analysis and evolutionary landmarks.</title>
        <authorList>
            <person name="Silva S.R."/>
            <person name="Alvarenga D.O."/>
            <person name="Michael T.P."/>
            <person name="Miranda V.F.O."/>
            <person name="Varani A.M."/>
        </authorList>
    </citation>
    <scope>NUCLEOTIDE SEQUENCE</scope>
</reference>
<accession>A0A1Y0B3F0</accession>
<gene>
    <name evidence="1" type="ORF">AEK19_MT1737</name>
</gene>
<dbReference type="EMBL" id="KY774314">
    <property type="protein sequence ID" value="ART31914.1"/>
    <property type="molecule type" value="Genomic_DNA"/>
</dbReference>
<sequence>MPYHMMGLVDVDKVELVIGCNLIQRSLPTKSLNLVG</sequence>
<keyword evidence="1" id="KW-0496">Mitochondrion</keyword>
<proteinExistence type="predicted"/>
<dbReference type="AlphaFoldDB" id="A0A1Y0B3F0"/>